<dbReference type="AlphaFoldDB" id="A0AAV3S3R5"/>
<sequence length="165" mass="18957">MGEKGNVGGGGVYVEKENLRIEDGGDEDGITILWRWEKVVQVISHDDWYVETLVTDEANQSWNQIFIYASCDEKKRGEQLNMLQTMNDVGELGRVMMGDFNDILSNEEKEGGNTCSEGSMAMFRDFIRQYGLLDLGFSGHPFTWWNRRSDVDTIKMRLDRVLYVP</sequence>
<dbReference type="PANTHER" id="PTHR33710:SF79">
    <property type="entry name" value="OS06G0205337 PROTEIN"/>
    <property type="match status" value="1"/>
</dbReference>
<proteinExistence type="predicted"/>
<dbReference type="PANTHER" id="PTHR33710">
    <property type="entry name" value="BNAC02G09200D PROTEIN"/>
    <property type="match status" value="1"/>
</dbReference>
<evidence type="ECO:0000313" key="1">
    <source>
        <dbReference type="EMBL" id="GAA0187512.1"/>
    </source>
</evidence>
<reference evidence="1 2" key="1">
    <citation type="submission" date="2024-01" db="EMBL/GenBank/DDBJ databases">
        <title>The complete chloroplast genome sequence of Lithospermum erythrorhizon: insights into the phylogenetic relationship among Boraginaceae species and the maternal lineages of purple gromwells.</title>
        <authorList>
            <person name="Okada T."/>
            <person name="Watanabe K."/>
        </authorList>
    </citation>
    <scope>NUCLEOTIDE SEQUENCE [LARGE SCALE GENOMIC DNA]</scope>
</reference>
<dbReference type="InterPro" id="IPR036691">
    <property type="entry name" value="Endo/exonu/phosph_ase_sf"/>
</dbReference>
<name>A0AAV3S3R5_LITER</name>
<dbReference type="Proteomes" id="UP001454036">
    <property type="component" value="Unassembled WGS sequence"/>
</dbReference>
<protein>
    <recommendedName>
        <fullName evidence="3">Endonuclease/exonuclease/phosphatase domain-containing protein</fullName>
    </recommendedName>
</protein>
<evidence type="ECO:0000313" key="2">
    <source>
        <dbReference type="Proteomes" id="UP001454036"/>
    </source>
</evidence>
<accession>A0AAV3S3R5</accession>
<dbReference type="EMBL" id="BAABME010014798">
    <property type="protein sequence ID" value="GAA0187512.1"/>
    <property type="molecule type" value="Genomic_DNA"/>
</dbReference>
<keyword evidence="2" id="KW-1185">Reference proteome</keyword>
<gene>
    <name evidence="1" type="ORF">LIER_34800</name>
</gene>
<evidence type="ECO:0008006" key="3">
    <source>
        <dbReference type="Google" id="ProtNLM"/>
    </source>
</evidence>
<dbReference type="Gene3D" id="3.60.10.10">
    <property type="entry name" value="Endonuclease/exonuclease/phosphatase"/>
    <property type="match status" value="1"/>
</dbReference>
<organism evidence="1 2">
    <name type="scientific">Lithospermum erythrorhizon</name>
    <name type="common">Purple gromwell</name>
    <name type="synonym">Lithospermum officinale var. erythrorhizon</name>
    <dbReference type="NCBI Taxonomy" id="34254"/>
    <lineage>
        <taxon>Eukaryota</taxon>
        <taxon>Viridiplantae</taxon>
        <taxon>Streptophyta</taxon>
        <taxon>Embryophyta</taxon>
        <taxon>Tracheophyta</taxon>
        <taxon>Spermatophyta</taxon>
        <taxon>Magnoliopsida</taxon>
        <taxon>eudicotyledons</taxon>
        <taxon>Gunneridae</taxon>
        <taxon>Pentapetalae</taxon>
        <taxon>asterids</taxon>
        <taxon>lamiids</taxon>
        <taxon>Boraginales</taxon>
        <taxon>Boraginaceae</taxon>
        <taxon>Boraginoideae</taxon>
        <taxon>Lithospermeae</taxon>
        <taxon>Lithospermum</taxon>
    </lineage>
</organism>
<dbReference type="SUPFAM" id="SSF56219">
    <property type="entry name" value="DNase I-like"/>
    <property type="match status" value="1"/>
</dbReference>
<comment type="caution">
    <text evidence="1">The sequence shown here is derived from an EMBL/GenBank/DDBJ whole genome shotgun (WGS) entry which is preliminary data.</text>
</comment>